<dbReference type="Proteomes" id="UP000005237">
    <property type="component" value="Unassembled WGS sequence"/>
</dbReference>
<feature type="region of interest" description="Disordered" evidence="1">
    <location>
        <begin position="1"/>
        <end position="93"/>
    </location>
</feature>
<dbReference type="AlphaFoldDB" id="A0A8R1I308"/>
<proteinExistence type="predicted"/>
<evidence type="ECO:0000313" key="2">
    <source>
        <dbReference type="EnsemblMetazoa" id="CJA19616.1"/>
    </source>
</evidence>
<name>A0A8R1I308_CAEJA</name>
<accession>A0A8R1I308</accession>
<sequence length="93" mass="10732">MKHEEFAKSRLLQAANNKKNLKKAKRDSRNSEAETSLLGERWSRSSCSSKKQLKMMKYQPTYSKDVMATSTSSKRKDSQRRAEQKSSAQMENV</sequence>
<evidence type="ECO:0000256" key="1">
    <source>
        <dbReference type="SAM" id="MobiDB-lite"/>
    </source>
</evidence>
<organism evidence="2 3">
    <name type="scientific">Caenorhabditis japonica</name>
    <dbReference type="NCBI Taxonomy" id="281687"/>
    <lineage>
        <taxon>Eukaryota</taxon>
        <taxon>Metazoa</taxon>
        <taxon>Ecdysozoa</taxon>
        <taxon>Nematoda</taxon>
        <taxon>Chromadorea</taxon>
        <taxon>Rhabditida</taxon>
        <taxon>Rhabditina</taxon>
        <taxon>Rhabditomorpha</taxon>
        <taxon>Rhabditoidea</taxon>
        <taxon>Rhabditidae</taxon>
        <taxon>Peloderinae</taxon>
        <taxon>Caenorhabditis</taxon>
    </lineage>
</organism>
<keyword evidence="3" id="KW-1185">Reference proteome</keyword>
<protein>
    <submittedName>
        <fullName evidence="2">Uncharacterized protein</fullName>
    </submittedName>
</protein>
<dbReference type="EnsemblMetazoa" id="CJA19616.1">
    <property type="protein sequence ID" value="CJA19616.1"/>
    <property type="gene ID" value="WBGene00175187"/>
</dbReference>
<reference evidence="3" key="1">
    <citation type="submission" date="2010-08" db="EMBL/GenBank/DDBJ databases">
        <authorList>
            <consortium name="Caenorhabditis japonica Sequencing Consortium"/>
            <person name="Wilson R.K."/>
        </authorList>
    </citation>
    <scope>NUCLEOTIDE SEQUENCE [LARGE SCALE GENOMIC DNA]</scope>
    <source>
        <strain evidence="3">DF5081</strain>
    </source>
</reference>
<evidence type="ECO:0000313" key="3">
    <source>
        <dbReference type="Proteomes" id="UP000005237"/>
    </source>
</evidence>
<reference evidence="2" key="2">
    <citation type="submission" date="2022-06" db="UniProtKB">
        <authorList>
            <consortium name="EnsemblMetazoa"/>
        </authorList>
    </citation>
    <scope>IDENTIFICATION</scope>
    <source>
        <strain evidence="2">DF5081</strain>
    </source>
</reference>
<feature type="compositionally biased region" description="Basic and acidic residues" evidence="1">
    <location>
        <begin position="74"/>
        <end position="84"/>
    </location>
</feature>